<evidence type="ECO:0000313" key="6">
    <source>
        <dbReference type="Proteomes" id="UP001139006"/>
    </source>
</evidence>
<keyword evidence="1" id="KW-0805">Transcription regulation</keyword>
<dbReference type="InterPro" id="IPR018060">
    <property type="entry name" value="HTH_AraC"/>
</dbReference>
<dbReference type="InterPro" id="IPR018062">
    <property type="entry name" value="HTH_AraC-typ_CS"/>
</dbReference>
<evidence type="ECO:0000256" key="2">
    <source>
        <dbReference type="ARBA" id="ARBA00023125"/>
    </source>
</evidence>
<name>A0A9X2FL81_9LACO</name>
<dbReference type="InterPro" id="IPR009057">
    <property type="entry name" value="Homeodomain-like_sf"/>
</dbReference>
<dbReference type="SMART" id="SM00342">
    <property type="entry name" value="HTH_ARAC"/>
    <property type="match status" value="1"/>
</dbReference>
<sequence length="478" mass="56442">MYNIIVISENRGLLKRIWEFLRNQKQFVSHLVPFSTDAVDFFYTNHADLVILDTSVLLPYQEIITSFKTAPWEFGIILLNESDKTTELQQVVQLPIANLNMRNLLELIDKLIIYHTPRKSKVFTIDLEWLNIKKVTLLHDTYHMLWIKSYLTKIEDNSLRKLKKQLVEYCQLQIIEYTTSEALILIKRSEIKQRINFNQVRQMITTLWGVTSLFVYEKNIAWQNLQSEIYYLKKVQQRSFFLSGQTMQMPITEKKYSTNVSKAVAEQCLALIKALFGGDLDIARQLLQDIYLHLVKQSCDFVVLEHVRLSLRLYLQLSHRIERVLLTFQNFSSIEEELTWILTNVTQMKPIVYRSPLIKETLCSCIDVIWLHFQESWSLENVANKMAINKIYLNRIFKEQFKYTILEVINWLRLEMAKSQLCYSSDAIAIVAARVGFQDVSYFGRFFKRACQLSPSVYRKKMQQQLEVKKYESDLASK</sequence>
<evidence type="ECO:0000256" key="3">
    <source>
        <dbReference type="ARBA" id="ARBA00023163"/>
    </source>
</evidence>
<comment type="caution">
    <text evidence="5">The sequence shown here is derived from an EMBL/GenBank/DDBJ whole genome shotgun (WGS) entry which is preliminary data.</text>
</comment>
<proteinExistence type="predicted"/>
<dbReference type="GO" id="GO:0003700">
    <property type="term" value="F:DNA-binding transcription factor activity"/>
    <property type="evidence" value="ECO:0007669"/>
    <property type="project" value="InterPro"/>
</dbReference>
<keyword evidence="3" id="KW-0804">Transcription</keyword>
<dbReference type="Proteomes" id="UP001139006">
    <property type="component" value="Unassembled WGS sequence"/>
</dbReference>
<dbReference type="SUPFAM" id="SSF46689">
    <property type="entry name" value="Homeodomain-like"/>
    <property type="match status" value="1"/>
</dbReference>
<keyword evidence="6" id="KW-1185">Reference proteome</keyword>
<dbReference type="Pfam" id="PF12833">
    <property type="entry name" value="HTH_18"/>
    <property type="match status" value="1"/>
</dbReference>
<dbReference type="GO" id="GO:0043565">
    <property type="term" value="F:sequence-specific DNA binding"/>
    <property type="evidence" value="ECO:0007669"/>
    <property type="project" value="InterPro"/>
</dbReference>
<dbReference type="AlphaFoldDB" id="A0A9X2FL81"/>
<dbReference type="PANTHER" id="PTHR43280:SF2">
    <property type="entry name" value="HTH-TYPE TRANSCRIPTIONAL REGULATOR EXSA"/>
    <property type="match status" value="1"/>
</dbReference>
<protein>
    <submittedName>
        <fullName evidence="5">AraC family transcriptional regulator</fullName>
    </submittedName>
</protein>
<dbReference type="PROSITE" id="PS01124">
    <property type="entry name" value="HTH_ARAC_FAMILY_2"/>
    <property type="match status" value="1"/>
</dbReference>
<evidence type="ECO:0000256" key="1">
    <source>
        <dbReference type="ARBA" id="ARBA00023015"/>
    </source>
</evidence>
<gene>
    <name evidence="5" type="ORF">LB941_04430</name>
</gene>
<dbReference type="PROSITE" id="PS00041">
    <property type="entry name" value="HTH_ARAC_FAMILY_1"/>
    <property type="match status" value="1"/>
</dbReference>
<dbReference type="RefSeq" id="WP_253359811.1">
    <property type="nucleotide sequence ID" value="NZ_JAIULA010000006.1"/>
</dbReference>
<evidence type="ECO:0000313" key="5">
    <source>
        <dbReference type="EMBL" id="MCP0886583.1"/>
    </source>
</evidence>
<feature type="domain" description="HTH araC/xylS-type" evidence="4">
    <location>
        <begin position="363"/>
        <end position="461"/>
    </location>
</feature>
<dbReference type="EMBL" id="JAIULA010000006">
    <property type="protein sequence ID" value="MCP0886583.1"/>
    <property type="molecule type" value="Genomic_DNA"/>
</dbReference>
<dbReference type="Gene3D" id="1.10.10.60">
    <property type="entry name" value="Homeodomain-like"/>
    <property type="match status" value="1"/>
</dbReference>
<evidence type="ECO:0000259" key="4">
    <source>
        <dbReference type="PROSITE" id="PS01124"/>
    </source>
</evidence>
<dbReference type="PANTHER" id="PTHR43280">
    <property type="entry name" value="ARAC-FAMILY TRANSCRIPTIONAL REGULATOR"/>
    <property type="match status" value="1"/>
</dbReference>
<keyword evidence="2" id="KW-0238">DNA-binding</keyword>
<organism evidence="5 6">
    <name type="scientific">Ligilactobacillus ubinensis</name>
    <dbReference type="NCBI Taxonomy" id="2876789"/>
    <lineage>
        <taxon>Bacteria</taxon>
        <taxon>Bacillati</taxon>
        <taxon>Bacillota</taxon>
        <taxon>Bacilli</taxon>
        <taxon>Lactobacillales</taxon>
        <taxon>Lactobacillaceae</taxon>
        <taxon>Ligilactobacillus</taxon>
    </lineage>
</organism>
<reference evidence="5 6" key="1">
    <citation type="journal article" date="2023" name="Int. J. Syst. Evol. Microbiol.">
        <title>Ligilactobacillus ubinensis sp. nov., a novel species isolated from the wild ferment of a durian fruit (Durio zibethinus).</title>
        <authorList>
            <person name="Heng Y.C."/>
            <person name="Menon N."/>
            <person name="Chen B."/>
            <person name="Loo B.Z.L."/>
            <person name="Wong G.W.J."/>
            <person name="Lim A.C.H."/>
            <person name="Silvaraju S."/>
            <person name="Kittelmann S."/>
        </authorList>
    </citation>
    <scope>NUCLEOTIDE SEQUENCE [LARGE SCALE GENOMIC DNA]</scope>
    <source>
        <strain evidence="5 6">WILCCON 0076</strain>
    </source>
</reference>
<accession>A0A9X2FL81</accession>